<evidence type="ECO:0000256" key="10">
    <source>
        <dbReference type="RuleBase" id="RU361207"/>
    </source>
</evidence>
<evidence type="ECO:0000256" key="9">
    <source>
        <dbReference type="ARBA" id="ARBA00031501"/>
    </source>
</evidence>
<evidence type="ECO:0000256" key="5">
    <source>
        <dbReference type="ARBA" id="ARBA00022676"/>
    </source>
</evidence>
<sequence length="502" mass="56406">MLNRRGCGVLLHPTSLPGPGGIGSLGVHGRRFVDLLCDMGMSYWQVLPLTPPACGNSPYSAFSAFAGNPLLIDLERVAEEGDLGSADQGEGYPEGYVDFGAVILRKTELLRRAGEAFLARGDAGRTAEFREFCANTPWLEDYALFMALKHRFQGKVWNHWPEGLARITPRARRQQGEWLRHDMQLQSYLQWQCARQWQELRRYANRRGIAIIGDIPIFVAYDSADVWGERGLFLLDREGDPTVVAGVPPDYFSATGQLWGNPLYDWEAMERDGYEWWIRRFRASLELFDIVRVDHFRGFEAAWQVPAGATTARGGRWVKGPGELLFDRLRDVLGELPVIAEDLGVITPEVLTLRDRYRFPGMKILQFAFDADLDDRDLPHNHVPHGVVFTGTHDNDTTRGWCESRSAAELEEMAAYLGTAGDDCPGDLMRAALMSVANTAILPLQDILGLDSGARMNIPGTPWGNWEWRFTWEMIPEGLAASLRSRLERYGRGRHGGNDHGT</sequence>
<reference evidence="11 12" key="1">
    <citation type="submission" date="2006-10" db="EMBL/GenBank/DDBJ databases">
        <title>Complete sequence of chromosome of Pelobacter propionicus DSM 2379.</title>
        <authorList>
            <consortium name="US DOE Joint Genome Institute"/>
            <person name="Copeland A."/>
            <person name="Lucas S."/>
            <person name="Lapidus A."/>
            <person name="Barry K."/>
            <person name="Detter J.C."/>
            <person name="Glavina del Rio T."/>
            <person name="Hammon N."/>
            <person name="Israni S."/>
            <person name="Dalin E."/>
            <person name="Tice H."/>
            <person name="Pitluck S."/>
            <person name="Saunders E."/>
            <person name="Brettin T."/>
            <person name="Bruce D."/>
            <person name="Han C."/>
            <person name="Tapia R."/>
            <person name="Schmutz J."/>
            <person name="Larimer F."/>
            <person name="Land M."/>
            <person name="Hauser L."/>
            <person name="Kyrpides N."/>
            <person name="Kim E."/>
            <person name="Lovley D."/>
            <person name="Richardson P."/>
        </authorList>
    </citation>
    <scope>NUCLEOTIDE SEQUENCE [LARGE SCALE GENOMIC DNA]</scope>
    <source>
        <strain evidence="12">DSM 2379 / NBRC 103807 / OttBd1</strain>
    </source>
</reference>
<evidence type="ECO:0000313" key="12">
    <source>
        <dbReference type="Proteomes" id="UP000006732"/>
    </source>
</evidence>
<dbReference type="AlphaFoldDB" id="A1AU36"/>
<protein>
    <recommendedName>
        <fullName evidence="4 10">4-alpha-glucanotransferase</fullName>
        <ecNumber evidence="3 10">2.4.1.25</ecNumber>
    </recommendedName>
    <alternativeName>
        <fullName evidence="8 10">Amylomaltase</fullName>
    </alternativeName>
    <alternativeName>
        <fullName evidence="9 10">Disproportionating enzyme</fullName>
    </alternativeName>
</protein>
<gene>
    <name evidence="11" type="ordered locus">Ppro_3264</name>
</gene>
<proteinExistence type="inferred from homology"/>
<evidence type="ECO:0000256" key="6">
    <source>
        <dbReference type="ARBA" id="ARBA00022679"/>
    </source>
</evidence>
<name>A1AU36_PELPD</name>
<dbReference type="RefSeq" id="WP_011737074.1">
    <property type="nucleotide sequence ID" value="NC_008609.1"/>
</dbReference>
<dbReference type="STRING" id="338966.Ppro_3264"/>
<dbReference type="OrthoDB" id="9761577at2"/>
<comment type="similarity">
    <text evidence="2 10">Belongs to the disproportionating enzyme family.</text>
</comment>
<dbReference type="PANTHER" id="PTHR32438:SF5">
    <property type="entry name" value="4-ALPHA-GLUCANOTRANSFERASE DPE1, CHLOROPLASTIC_AMYLOPLASTIC"/>
    <property type="match status" value="1"/>
</dbReference>
<dbReference type="InterPro" id="IPR003385">
    <property type="entry name" value="Glyco_hydro_77"/>
</dbReference>
<keyword evidence="12" id="KW-1185">Reference proteome</keyword>
<dbReference type="SMR" id="A1AU36"/>
<dbReference type="EC" id="2.4.1.25" evidence="3 10"/>
<evidence type="ECO:0000256" key="3">
    <source>
        <dbReference type="ARBA" id="ARBA00012560"/>
    </source>
</evidence>
<evidence type="ECO:0000256" key="8">
    <source>
        <dbReference type="ARBA" id="ARBA00031423"/>
    </source>
</evidence>
<dbReference type="PANTHER" id="PTHR32438">
    <property type="entry name" value="4-ALPHA-GLUCANOTRANSFERASE DPE1, CHLOROPLASTIC/AMYLOPLASTIC"/>
    <property type="match status" value="1"/>
</dbReference>
<dbReference type="GO" id="GO:0004134">
    <property type="term" value="F:4-alpha-glucanotransferase activity"/>
    <property type="evidence" value="ECO:0007669"/>
    <property type="project" value="UniProtKB-EC"/>
</dbReference>
<dbReference type="NCBIfam" id="NF011080">
    <property type="entry name" value="PRK14508.1-3"/>
    <property type="match status" value="1"/>
</dbReference>
<dbReference type="Proteomes" id="UP000006732">
    <property type="component" value="Chromosome"/>
</dbReference>
<keyword evidence="5 10" id="KW-0328">Glycosyltransferase</keyword>
<dbReference type="SUPFAM" id="SSF51445">
    <property type="entry name" value="(Trans)glycosidases"/>
    <property type="match status" value="1"/>
</dbReference>
<dbReference type="Pfam" id="PF02446">
    <property type="entry name" value="Glyco_hydro_77"/>
    <property type="match status" value="1"/>
</dbReference>
<accession>A1AU36</accession>
<evidence type="ECO:0000256" key="2">
    <source>
        <dbReference type="ARBA" id="ARBA00005684"/>
    </source>
</evidence>
<keyword evidence="6 10" id="KW-0808">Transferase</keyword>
<evidence type="ECO:0000256" key="7">
    <source>
        <dbReference type="ARBA" id="ARBA00023277"/>
    </source>
</evidence>
<evidence type="ECO:0000256" key="4">
    <source>
        <dbReference type="ARBA" id="ARBA00020295"/>
    </source>
</evidence>
<dbReference type="Gene3D" id="3.20.20.80">
    <property type="entry name" value="Glycosidases"/>
    <property type="match status" value="1"/>
</dbReference>
<dbReference type="eggNOG" id="COG1640">
    <property type="taxonomic scope" value="Bacteria"/>
</dbReference>
<dbReference type="CAZy" id="GH77">
    <property type="family name" value="Glycoside Hydrolase Family 77"/>
</dbReference>
<evidence type="ECO:0000256" key="1">
    <source>
        <dbReference type="ARBA" id="ARBA00000439"/>
    </source>
</evidence>
<dbReference type="KEGG" id="ppd:Ppro_3264"/>
<organism evidence="11 12">
    <name type="scientific">Pelobacter propionicus (strain DSM 2379 / NBRC 103807 / OttBd1)</name>
    <dbReference type="NCBI Taxonomy" id="338966"/>
    <lineage>
        <taxon>Bacteria</taxon>
        <taxon>Pseudomonadati</taxon>
        <taxon>Thermodesulfobacteriota</taxon>
        <taxon>Desulfuromonadia</taxon>
        <taxon>Desulfuromonadales</taxon>
        <taxon>Desulfuromonadaceae</taxon>
        <taxon>Pelobacter</taxon>
    </lineage>
</organism>
<dbReference type="InterPro" id="IPR017853">
    <property type="entry name" value="GH"/>
</dbReference>
<keyword evidence="7 10" id="KW-0119">Carbohydrate metabolism</keyword>
<dbReference type="NCBIfam" id="TIGR00217">
    <property type="entry name" value="malQ"/>
    <property type="match status" value="1"/>
</dbReference>
<dbReference type="EMBL" id="CP000482">
    <property type="protein sequence ID" value="ABL00857.1"/>
    <property type="molecule type" value="Genomic_DNA"/>
</dbReference>
<evidence type="ECO:0000313" key="11">
    <source>
        <dbReference type="EMBL" id="ABL00857.1"/>
    </source>
</evidence>
<dbReference type="HOGENOM" id="CLU_014132_1_0_7"/>
<dbReference type="GO" id="GO:0005975">
    <property type="term" value="P:carbohydrate metabolic process"/>
    <property type="evidence" value="ECO:0007669"/>
    <property type="project" value="InterPro"/>
</dbReference>
<comment type="catalytic activity">
    <reaction evidence="1 10">
        <text>Transfers a segment of a (1-&gt;4)-alpha-D-glucan to a new position in an acceptor, which may be glucose or a (1-&gt;4)-alpha-D-glucan.</text>
        <dbReference type="EC" id="2.4.1.25"/>
    </reaction>
</comment>